<protein>
    <submittedName>
        <fullName evidence="2">Uncharacterized protein</fullName>
    </submittedName>
</protein>
<evidence type="ECO:0000313" key="2">
    <source>
        <dbReference type="EMBL" id="THV30212.1"/>
    </source>
</evidence>
<evidence type="ECO:0000313" key="3">
    <source>
        <dbReference type="Proteomes" id="UP000305792"/>
    </source>
</evidence>
<feature type="compositionally biased region" description="Low complexity" evidence="1">
    <location>
        <begin position="220"/>
        <end position="232"/>
    </location>
</feature>
<feature type="region of interest" description="Disordered" evidence="1">
    <location>
        <begin position="159"/>
        <end position="308"/>
    </location>
</feature>
<dbReference type="EMBL" id="STGX01000004">
    <property type="protein sequence ID" value="THV30212.1"/>
    <property type="molecule type" value="Genomic_DNA"/>
</dbReference>
<accession>A0A4S8PKW4</accession>
<organism evidence="2 3">
    <name type="scientific">Glycomyces paridis</name>
    <dbReference type="NCBI Taxonomy" id="2126555"/>
    <lineage>
        <taxon>Bacteria</taxon>
        <taxon>Bacillati</taxon>
        <taxon>Actinomycetota</taxon>
        <taxon>Actinomycetes</taxon>
        <taxon>Glycomycetales</taxon>
        <taxon>Glycomycetaceae</taxon>
        <taxon>Glycomyces</taxon>
    </lineage>
</organism>
<feature type="compositionally biased region" description="Low complexity" evidence="1">
    <location>
        <begin position="181"/>
        <end position="202"/>
    </location>
</feature>
<gene>
    <name evidence="2" type="ORF">E9998_07525</name>
</gene>
<dbReference type="OrthoDB" id="5221580at2"/>
<comment type="caution">
    <text evidence="2">The sequence shown here is derived from an EMBL/GenBank/DDBJ whole genome shotgun (WGS) entry which is preliminary data.</text>
</comment>
<keyword evidence="3" id="KW-1185">Reference proteome</keyword>
<reference evidence="2 3" key="1">
    <citation type="journal article" date="2018" name="Int. J. Syst. Evol. Microbiol.">
        <title>Glycomyces paridis sp. nov., isolated from the medicinal plant Paris polyphylla.</title>
        <authorList>
            <person name="Fang X.M."/>
            <person name="Bai J.L."/>
            <person name="Su J."/>
            <person name="Zhao L.L."/>
            <person name="Liu H.Y."/>
            <person name="Ma B.P."/>
            <person name="Zhang Y.Q."/>
            <person name="Yu L.Y."/>
        </authorList>
    </citation>
    <scope>NUCLEOTIDE SEQUENCE [LARGE SCALE GENOMIC DNA]</scope>
    <source>
        <strain evidence="2 3">CPCC 204357</strain>
    </source>
</reference>
<sequence>MPDNDVQAVREGDRALFRSHAAARLRGDLAEAQRLALDIGEGRRMAHLLYVLYLFTQTVYEELGDAPDPCDLAELTARLHERHYRPGSGFHAIRAEAMVRGVCGESVLLTEVPFAEQQMYMWAVIGELTGPETADARIADRLDGAEAIGAEIIESGWNAIFTGPPAPRPKAGTAPGSVDDTATATAQEPEPGEPGEAAPATQNPAPAGPGRAIRSEQETAPARPAEPGGAARSTHETAPADPSDPGEAVHATQELEPGSPSGAARSAHETAPAAPTDPGEAAHAARDTAPTDPGRAAADTAPTKETTR</sequence>
<name>A0A4S8PKW4_9ACTN</name>
<proteinExistence type="predicted"/>
<dbReference type="RefSeq" id="WP_136529085.1">
    <property type="nucleotide sequence ID" value="NZ_STGX01000004.1"/>
</dbReference>
<dbReference type="AlphaFoldDB" id="A0A4S8PKW4"/>
<dbReference type="Proteomes" id="UP000305792">
    <property type="component" value="Unassembled WGS sequence"/>
</dbReference>
<evidence type="ECO:0000256" key="1">
    <source>
        <dbReference type="SAM" id="MobiDB-lite"/>
    </source>
</evidence>